<feature type="domain" description="Calcineurin-like phosphoesterase" evidence="7">
    <location>
        <begin position="8"/>
        <end position="205"/>
    </location>
</feature>
<proteinExistence type="predicted"/>
<dbReference type="GO" id="GO:0016020">
    <property type="term" value="C:membrane"/>
    <property type="evidence" value="ECO:0007669"/>
    <property type="project" value="GOC"/>
</dbReference>
<dbReference type="InterPro" id="IPR043461">
    <property type="entry name" value="LpxH-like"/>
</dbReference>
<evidence type="ECO:0000313" key="8">
    <source>
        <dbReference type="EMBL" id="RKR13163.1"/>
    </source>
</evidence>
<evidence type="ECO:0000256" key="4">
    <source>
        <dbReference type="ARBA" id="ARBA00023136"/>
    </source>
</evidence>
<evidence type="ECO:0000256" key="1">
    <source>
        <dbReference type="ARBA" id="ARBA00022475"/>
    </source>
</evidence>
<dbReference type="Proteomes" id="UP000269412">
    <property type="component" value="Unassembled WGS sequence"/>
</dbReference>
<gene>
    <name evidence="8" type="ORF">CLV91_1878</name>
</gene>
<dbReference type="Pfam" id="PF00149">
    <property type="entry name" value="Metallophos"/>
    <property type="match status" value="1"/>
</dbReference>
<keyword evidence="6" id="KW-0175">Coiled coil</keyword>
<dbReference type="GO" id="GO:0009245">
    <property type="term" value="P:lipid A biosynthetic process"/>
    <property type="evidence" value="ECO:0007669"/>
    <property type="project" value="TreeGrafter"/>
</dbReference>
<dbReference type="PANTHER" id="PTHR34990">
    <property type="entry name" value="UDP-2,3-DIACYLGLUCOSAMINE HYDROLASE-RELATED"/>
    <property type="match status" value="1"/>
</dbReference>
<dbReference type="SUPFAM" id="SSF56300">
    <property type="entry name" value="Metallo-dependent phosphatases"/>
    <property type="match status" value="1"/>
</dbReference>
<dbReference type="PANTHER" id="PTHR34990:SF2">
    <property type="entry name" value="BLL8164 PROTEIN"/>
    <property type="match status" value="1"/>
</dbReference>
<evidence type="ECO:0000256" key="2">
    <source>
        <dbReference type="ARBA" id="ARBA00022519"/>
    </source>
</evidence>
<keyword evidence="5" id="KW-0464">Manganese</keyword>
<accession>A0A495E9I3</accession>
<dbReference type="InterPro" id="IPR029052">
    <property type="entry name" value="Metallo-depent_PP-like"/>
</dbReference>
<dbReference type="GO" id="GO:0008758">
    <property type="term" value="F:UDP-2,3-diacylglucosamine hydrolase activity"/>
    <property type="evidence" value="ECO:0007669"/>
    <property type="project" value="TreeGrafter"/>
</dbReference>
<keyword evidence="9" id="KW-1185">Reference proteome</keyword>
<dbReference type="RefSeq" id="WP_121066813.1">
    <property type="nucleotide sequence ID" value="NZ_RBIQ01000008.1"/>
</dbReference>
<name>A0A495E9I3_9FLAO</name>
<keyword evidence="3" id="KW-0479">Metal-binding</keyword>
<keyword evidence="2" id="KW-0997">Cell inner membrane</keyword>
<sequence length="288" mass="33080">MKKRKIEVVVISDVHLGAPNCHANELLNYLNSIQPKTLVLNGDIIDSSQTNDKNFPSSHLKVMRKILGMASKGTEVIYLIGNHDQSLRKFNKNLTKALKINNKHIMTLDGKKAWFFHGDVFDLDTKNSKWLAKLGGAGYNLLLQINRLTHWFCAKIGRKRFTLSSKLKKGLKKYLKEIDNFEKTVTELAIDSGYSYVICGHTHVPKKEIFITVKGKCTYLNSGDWVENLTALEYSFKRWKVYKYNHDKLIPFFADEELKNMNLQELINSLSNRENNMDNLANLKKAKA</sequence>
<dbReference type="Gene3D" id="3.60.21.10">
    <property type="match status" value="1"/>
</dbReference>
<evidence type="ECO:0000256" key="3">
    <source>
        <dbReference type="ARBA" id="ARBA00022723"/>
    </source>
</evidence>
<dbReference type="OrthoDB" id="9802481at2"/>
<evidence type="ECO:0000259" key="7">
    <source>
        <dbReference type="Pfam" id="PF00149"/>
    </source>
</evidence>
<dbReference type="AlphaFoldDB" id="A0A495E9I3"/>
<dbReference type="EMBL" id="RBIQ01000008">
    <property type="protein sequence ID" value="RKR13163.1"/>
    <property type="molecule type" value="Genomic_DNA"/>
</dbReference>
<dbReference type="CDD" id="cd07398">
    <property type="entry name" value="MPP_YbbF-LpxH"/>
    <property type="match status" value="1"/>
</dbReference>
<evidence type="ECO:0000313" key="9">
    <source>
        <dbReference type="Proteomes" id="UP000269412"/>
    </source>
</evidence>
<organism evidence="8 9">
    <name type="scientific">Maribacter vaceletii</name>
    <dbReference type="NCBI Taxonomy" id="1206816"/>
    <lineage>
        <taxon>Bacteria</taxon>
        <taxon>Pseudomonadati</taxon>
        <taxon>Bacteroidota</taxon>
        <taxon>Flavobacteriia</taxon>
        <taxon>Flavobacteriales</taxon>
        <taxon>Flavobacteriaceae</taxon>
        <taxon>Maribacter</taxon>
    </lineage>
</organism>
<comment type="caution">
    <text evidence="8">The sequence shown here is derived from an EMBL/GenBank/DDBJ whole genome shotgun (WGS) entry which is preliminary data.</text>
</comment>
<keyword evidence="4" id="KW-0472">Membrane</keyword>
<reference evidence="8 9" key="1">
    <citation type="submission" date="2018-10" db="EMBL/GenBank/DDBJ databases">
        <title>Genomic Encyclopedia of Archaeal and Bacterial Type Strains, Phase II (KMG-II): from individual species to whole genera.</title>
        <authorList>
            <person name="Goeker M."/>
        </authorList>
    </citation>
    <scope>NUCLEOTIDE SEQUENCE [LARGE SCALE GENOMIC DNA]</scope>
    <source>
        <strain evidence="8 9">DSM 25230</strain>
    </source>
</reference>
<evidence type="ECO:0000256" key="5">
    <source>
        <dbReference type="ARBA" id="ARBA00023211"/>
    </source>
</evidence>
<dbReference type="GO" id="GO:0046872">
    <property type="term" value="F:metal ion binding"/>
    <property type="evidence" value="ECO:0007669"/>
    <property type="project" value="UniProtKB-KW"/>
</dbReference>
<feature type="coiled-coil region" evidence="6">
    <location>
        <begin position="253"/>
        <end position="283"/>
    </location>
</feature>
<dbReference type="InterPro" id="IPR004843">
    <property type="entry name" value="Calcineurin-like_PHP"/>
</dbReference>
<evidence type="ECO:0000256" key="6">
    <source>
        <dbReference type="SAM" id="Coils"/>
    </source>
</evidence>
<keyword evidence="1" id="KW-1003">Cell membrane</keyword>
<protein>
    <submittedName>
        <fullName evidence="8">UDP-2,3-diacylglucosamine pyrophosphatase LpxH</fullName>
    </submittedName>
</protein>